<dbReference type="AlphaFoldDB" id="A0A917I8C8"/>
<dbReference type="Gene3D" id="3.40.50.300">
    <property type="entry name" value="P-loop containing nucleotide triphosphate hydrolases"/>
    <property type="match status" value="1"/>
</dbReference>
<dbReference type="Proteomes" id="UP000603912">
    <property type="component" value="Unassembled WGS sequence"/>
</dbReference>
<keyword evidence="11" id="KW-1185">Reference proteome</keyword>
<keyword evidence="7" id="KW-0472">Membrane</keyword>
<dbReference type="GO" id="GO:0005886">
    <property type="term" value="C:plasma membrane"/>
    <property type="evidence" value="ECO:0007669"/>
    <property type="project" value="UniProtKB-SubCell"/>
</dbReference>
<evidence type="ECO:0000313" key="11">
    <source>
        <dbReference type="Proteomes" id="UP000603912"/>
    </source>
</evidence>
<dbReference type="PANTHER" id="PTHR43297">
    <property type="entry name" value="OLIGOPEPTIDE TRANSPORT ATP-BINDING PROTEIN APPD"/>
    <property type="match status" value="1"/>
</dbReference>
<evidence type="ECO:0000259" key="9">
    <source>
        <dbReference type="PROSITE" id="PS50893"/>
    </source>
</evidence>
<dbReference type="GO" id="GO:0055085">
    <property type="term" value="P:transmembrane transport"/>
    <property type="evidence" value="ECO:0007669"/>
    <property type="project" value="UniProtKB-ARBA"/>
</dbReference>
<dbReference type="SUPFAM" id="SSF52540">
    <property type="entry name" value="P-loop containing nucleoside triphosphate hydrolases"/>
    <property type="match status" value="1"/>
</dbReference>
<reference evidence="10" key="2">
    <citation type="submission" date="2020-09" db="EMBL/GenBank/DDBJ databases">
        <authorList>
            <person name="Sun Q."/>
            <person name="Zhou Y."/>
        </authorList>
    </citation>
    <scope>NUCLEOTIDE SEQUENCE</scope>
    <source>
        <strain evidence="10">CGMCC 1.12214</strain>
    </source>
</reference>
<evidence type="ECO:0000256" key="7">
    <source>
        <dbReference type="ARBA" id="ARBA00023136"/>
    </source>
</evidence>
<evidence type="ECO:0000256" key="6">
    <source>
        <dbReference type="ARBA" id="ARBA00022840"/>
    </source>
</evidence>
<keyword evidence="6 10" id="KW-0067">ATP-binding</keyword>
<keyword evidence="4" id="KW-1003">Cell membrane</keyword>
<comment type="similarity">
    <text evidence="2">Belongs to the ABC transporter superfamily.</text>
</comment>
<evidence type="ECO:0000256" key="4">
    <source>
        <dbReference type="ARBA" id="ARBA00022475"/>
    </source>
</evidence>
<reference evidence="10" key="1">
    <citation type="journal article" date="2014" name="Int. J. Syst. Evol. Microbiol.">
        <title>Complete genome sequence of Corynebacterium casei LMG S-19264T (=DSM 44701T), isolated from a smear-ripened cheese.</title>
        <authorList>
            <consortium name="US DOE Joint Genome Institute (JGI-PGF)"/>
            <person name="Walter F."/>
            <person name="Albersmeier A."/>
            <person name="Kalinowski J."/>
            <person name="Ruckert C."/>
        </authorList>
    </citation>
    <scope>NUCLEOTIDE SEQUENCE</scope>
    <source>
        <strain evidence="10">CGMCC 1.12214</strain>
    </source>
</reference>
<dbReference type="FunFam" id="3.40.50.300:FF:000016">
    <property type="entry name" value="Oligopeptide ABC transporter ATP-binding component"/>
    <property type="match status" value="1"/>
</dbReference>
<organism evidence="10 11">
    <name type="scientific">Alsobacter metallidurans</name>
    <dbReference type="NCBI Taxonomy" id="340221"/>
    <lineage>
        <taxon>Bacteria</taxon>
        <taxon>Pseudomonadati</taxon>
        <taxon>Pseudomonadota</taxon>
        <taxon>Alphaproteobacteria</taxon>
        <taxon>Hyphomicrobiales</taxon>
        <taxon>Alsobacteraceae</taxon>
        <taxon>Alsobacter</taxon>
    </lineage>
</organism>
<dbReference type="Pfam" id="PF08352">
    <property type="entry name" value="oligo_HPY"/>
    <property type="match status" value="1"/>
</dbReference>
<dbReference type="CDD" id="cd03257">
    <property type="entry name" value="ABC_NikE_OppD_transporters"/>
    <property type="match status" value="1"/>
</dbReference>
<dbReference type="InterPro" id="IPR027417">
    <property type="entry name" value="P-loop_NTPase"/>
</dbReference>
<evidence type="ECO:0000313" key="10">
    <source>
        <dbReference type="EMBL" id="GGH19356.1"/>
    </source>
</evidence>
<dbReference type="InterPro" id="IPR003439">
    <property type="entry name" value="ABC_transporter-like_ATP-bd"/>
</dbReference>
<evidence type="ECO:0000256" key="2">
    <source>
        <dbReference type="ARBA" id="ARBA00005417"/>
    </source>
</evidence>
<comment type="subcellular location">
    <subcellularLocation>
        <location evidence="1">Cell inner membrane</location>
        <topology evidence="1">Peripheral membrane protein</topology>
    </subcellularLocation>
</comment>
<dbReference type="InterPro" id="IPR050388">
    <property type="entry name" value="ABC_Ni/Peptide_Import"/>
</dbReference>
<protein>
    <submittedName>
        <fullName evidence="10">ABC transporter ATP-binding protein</fullName>
    </submittedName>
</protein>
<comment type="caution">
    <text evidence="10">The sequence shown here is derived from an EMBL/GenBank/DDBJ whole genome shotgun (WGS) entry which is preliminary data.</text>
</comment>
<dbReference type="InterPro" id="IPR017871">
    <property type="entry name" value="ABC_transporter-like_CS"/>
</dbReference>
<name>A0A917I8C8_9HYPH</name>
<dbReference type="Pfam" id="PF00005">
    <property type="entry name" value="ABC_tran"/>
    <property type="match status" value="1"/>
</dbReference>
<dbReference type="GO" id="GO:0016887">
    <property type="term" value="F:ATP hydrolysis activity"/>
    <property type="evidence" value="ECO:0007669"/>
    <property type="project" value="InterPro"/>
</dbReference>
<evidence type="ECO:0000256" key="1">
    <source>
        <dbReference type="ARBA" id="ARBA00004417"/>
    </source>
</evidence>
<accession>A0A917I8C8</accession>
<dbReference type="EMBL" id="BMES01000002">
    <property type="protein sequence ID" value="GGH19356.1"/>
    <property type="molecule type" value="Genomic_DNA"/>
</dbReference>
<sequence length="352" mass="37900">MHFKREKLARMAPDSSALHLTNDAPRPAAGRGRILDVHGLRVGFGGPAIVDGVDLAMEPGELLCLVGESGSGKSLTALSVMRLLPPGARLTADRFAFDGQDLASASEEAMNRLRGDRIAMVFQEPMTSLNPVMSVGDQMTEILEAHRGLGRKEAREVALAMLRRVKIPDPEARLDAYPHQLSGGMRQRVMIAMALICRPALLIADEPTTALDVTIQSQILHLLDELRAELGAAVLFITHNLALVAEIADRIAVMYAGRIVESGSRADLFADPQHPYTLSLLAALPREEDVGRPLTAIDGQPPAAGQMPTGCRFAPRCPFAVEKCRAAYPPLAELAPGHAVACWRAPLERNVA</sequence>
<dbReference type="InterPro" id="IPR013563">
    <property type="entry name" value="Oligopep_ABC_C"/>
</dbReference>
<keyword evidence="3" id="KW-0813">Transport</keyword>
<dbReference type="GO" id="GO:0005524">
    <property type="term" value="F:ATP binding"/>
    <property type="evidence" value="ECO:0007669"/>
    <property type="project" value="UniProtKB-KW"/>
</dbReference>
<keyword evidence="5" id="KW-0547">Nucleotide-binding</keyword>
<dbReference type="InterPro" id="IPR003593">
    <property type="entry name" value="AAA+_ATPase"/>
</dbReference>
<feature type="domain" description="ABC transporter" evidence="9">
    <location>
        <begin position="32"/>
        <end position="281"/>
    </location>
</feature>
<dbReference type="PROSITE" id="PS50893">
    <property type="entry name" value="ABC_TRANSPORTER_2"/>
    <property type="match status" value="1"/>
</dbReference>
<proteinExistence type="inferred from homology"/>
<dbReference type="PANTHER" id="PTHR43297:SF2">
    <property type="entry name" value="DIPEPTIDE TRANSPORT ATP-BINDING PROTEIN DPPD"/>
    <property type="match status" value="1"/>
</dbReference>
<dbReference type="SMART" id="SM00382">
    <property type="entry name" value="AAA"/>
    <property type="match status" value="1"/>
</dbReference>
<dbReference type="GO" id="GO:0015833">
    <property type="term" value="P:peptide transport"/>
    <property type="evidence" value="ECO:0007669"/>
    <property type="project" value="InterPro"/>
</dbReference>
<evidence type="ECO:0000256" key="3">
    <source>
        <dbReference type="ARBA" id="ARBA00022448"/>
    </source>
</evidence>
<evidence type="ECO:0000256" key="8">
    <source>
        <dbReference type="SAM" id="MobiDB-lite"/>
    </source>
</evidence>
<dbReference type="PROSITE" id="PS00211">
    <property type="entry name" value="ABC_TRANSPORTER_1"/>
    <property type="match status" value="1"/>
</dbReference>
<feature type="region of interest" description="Disordered" evidence="8">
    <location>
        <begin position="1"/>
        <end position="25"/>
    </location>
</feature>
<gene>
    <name evidence="10" type="ORF">GCM10007036_22190</name>
</gene>
<evidence type="ECO:0000256" key="5">
    <source>
        <dbReference type="ARBA" id="ARBA00022741"/>
    </source>
</evidence>
<dbReference type="NCBIfam" id="TIGR01727">
    <property type="entry name" value="oligo_HPY"/>
    <property type="match status" value="1"/>
</dbReference>